<dbReference type="OrthoDB" id="9942161at2"/>
<dbReference type="EMBL" id="JXII01000009">
    <property type="protein sequence ID" value="KIH70053.1"/>
    <property type="molecule type" value="Genomic_DNA"/>
</dbReference>
<comment type="caution">
    <text evidence="1">The sequence shown here is derived from an EMBL/GenBank/DDBJ whole genome shotgun (WGS) entry which is preliminary data.</text>
</comment>
<reference evidence="4" key="2">
    <citation type="submission" date="2020-04" db="EMBL/GenBank/DDBJ databases">
        <title>Genome analysis and biological profiling of marine Cellulosimicrobium funkei MOSEL-ME6.</title>
        <authorList>
            <person name="Tanveer F."/>
            <person name="Xie Y."/>
            <person name="Shinwari Z.K."/>
        </authorList>
    </citation>
    <scope>NUCLEOTIDE SEQUENCE [LARGE SCALE GENOMIC DNA]</scope>
    <source>
        <strain evidence="4">MOSEL-ME25</strain>
    </source>
</reference>
<evidence type="ECO:0000313" key="4">
    <source>
        <dbReference type="Proteomes" id="UP000527860"/>
    </source>
</evidence>
<dbReference type="Proteomes" id="UP000031546">
    <property type="component" value="Unassembled WGS sequence"/>
</dbReference>
<evidence type="ECO:0000313" key="3">
    <source>
        <dbReference type="Proteomes" id="UP000031546"/>
    </source>
</evidence>
<dbReference type="Proteomes" id="UP000527860">
    <property type="component" value="Unassembled WGS sequence"/>
</dbReference>
<gene>
    <name evidence="2" type="ORF">F7P68_0012580</name>
    <name evidence="1" type="ORF">SN16_11160</name>
</gene>
<organism evidence="1 3">
    <name type="scientific">Salinicoccus roseus</name>
    <dbReference type="NCBI Taxonomy" id="45670"/>
    <lineage>
        <taxon>Bacteria</taxon>
        <taxon>Bacillati</taxon>
        <taxon>Bacillota</taxon>
        <taxon>Bacilli</taxon>
        <taxon>Bacillales</taxon>
        <taxon>Staphylococcaceae</taxon>
        <taxon>Salinicoccus</taxon>
    </lineage>
</organism>
<dbReference type="EMBL" id="JABEVU030000001">
    <property type="protein sequence ID" value="MDB0581361.1"/>
    <property type="molecule type" value="Genomic_DNA"/>
</dbReference>
<reference evidence="1 3" key="1">
    <citation type="submission" date="2015-01" db="EMBL/GenBank/DDBJ databases">
        <title>Genome sequences of high lactate-tolerant strain Salinicoccus roseus W12 with industrial interest.</title>
        <authorList>
            <person name="Wang H."/>
            <person name="Yu B."/>
        </authorList>
    </citation>
    <scope>NUCLEOTIDE SEQUENCE [LARGE SCALE GENOMIC DNA]</scope>
    <source>
        <strain evidence="1 3">W12</strain>
    </source>
</reference>
<evidence type="ECO:0000313" key="1">
    <source>
        <dbReference type="EMBL" id="KIH70053.1"/>
    </source>
</evidence>
<sequence>MTTQTLFTGLLHRKHLYFGTTCFATAIPGRETIRIMVHKYQNVLPKDTPNMTYLEYEKWLIENDFEERENLLL</sequence>
<dbReference type="RefSeq" id="WP_040106694.1">
    <property type="nucleotide sequence ID" value="NZ_JABEVU030000001.1"/>
</dbReference>
<evidence type="ECO:0000313" key="2">
    <source>
        <dbReference type="EMBL" id="MDB0581361.1"/>
    </source>
</evidence>
<name>A0A0C2DJ97_9STAP</name>
<dbReference type="GeneID" id="77846106"/>
<dbReference type="AlphaFoldDB" id="A0A0C2DJ97"/>
<reference evidence="2" key="3">
    <citation type="submission" date="2020-04" db="EMBL/GenBank/DDBJ databases">
        <authorList>
            <person name="Tanveer F."/>
            <person name="Xie Y."/>
            <person name="Shinwari Z.K."/>
        </authorList>
    </citation>
    <scope>NUCLEOTIDE SEQUENCE</scope>
    <source>
        <strain evidence="2">MOSEL-ME25</strain>
    </source>
</reference>
<reference evidence="2 4" key="4">
    <citation type="submission" date="2022-12" db="EMBL/GenBank/DDBJ databases">
        <title>Genome analysis and biological profiling of marine Salinicoccus roseus MOSEL-ME25.</title>
        <authorList>
            <person name="Mirza F.T."/>
            <person name="Xie Y."/>
            <person name="Shinwari Z.K."/>
        </authorList>
    </citation>
    <scope>NUCLEOTIDE SEQUENCE [LARGE SCALE GENOMIC DNA]</scope>
    <source>
        <strain evidence="2 4">MOSEL-ME25</strain>
    </source>
</reference>
<proteinExistence type="predicted"/>
<keyword evidence="4" id="KW-1185">Reference proteome</keyword>
<accession>A0A0C2DJ97</accession>
<dbReference type="STRING" id="45670.SN16_11160"/>
<protein>
    <submittedName>
        <fullName evidence="1">Uncharacterized protein</fullName>
    </submittedName>
</protein>